<sequence length="160" mass="17168">MRFQLPAAAFALPATASASSTAASAASGSSEAASCIWPLQVARCTLFNACSRSASRLSIRFWRGMPRAAFRCTGQPGPAPQIAWPVFCAWKLRRVARHRSRPASIIWRCGAALSRRSPCLTGCACPPCAWTAAAAPCFTRQRPVAARASSNACLTRQQRR</sequence>
<reference evidence="2" key="1">
    <citation type="submission" date="2016-11" db="UniProtKB">
        <authorList>
            <consortium name="WormBaseParasite"/>
        </authorList>
    </citation>
    <scope>IDENTIFICATION</scope>
</reference>
<keyword evidence="1" id="KW-1185">Reference proteome</keyword>
<dbReference type="Proteomes" id="UP000095280">
    <property type="component" value="Unplaced"/>
</dbReference>
<dbReference type="WBParaSite" id="maker-uti_cns_0015508-snap-gene-0.2-mRNA-1">
    <property type="protein sequence ID" value="maker-uti_cns_0015508-snap-gene-0.2-mRNA-1"/>
    <property type="gene ID" value="maker-uti_cns_0015508-snap-gene-0.2"/>
</dbReference>
<dbReference type="AlphaFoldDB" id="A0A1I8IRK4"/>
<evidence type="ECO:0000313" key="1">
    <source>
        <dbReference type="Proteomes" id="UP000095280"/>
    </source>
</evidence>
<name>A0A1I8IRK4_9PLAT</name>
<accession>A0A1I8IRK4</accession>
<proteinExistence type="predicted"/>
<evidence type="ECO:0000313" key="2">
    <source>
        <dbReference type="WBParaSite" id="maker-uti_cns_0015508-snap-gene-0.2-mRNA-1"/>
    </source>
</evidence>
<organism evidence="1 2">
    <name type="scientific">Macrostomum lignano</name>
    <dbReference type="NCBI Taxonomy" id="282301"/>
    <lineage>
        <taxon>Eukaryota</taxon>
        <taxon>Metazoa</taxon>
        <taxon>Spiralia</taxon>
        <taxon>Lophotrochozoa</taxon>
        <taxon>Platyhelminthes</taxon>
        <taxon>Rhabditophora</taxon>
        <taxon>Macrostomorpha</taxon>
        <taxon>Macrostomida</taxon>
        <taxon>Macrostomidae</taxon>
        <taxon>Macrostomum</taxon>
    </lineage>
</organism>
<protein>
    <submittedName>
        <fullName evidence="2">Secreted protein</fullName>
    </submittedName>
</protein>